<name>A0A916JQG2_9FLAO</name>
<dbReference type="Gene3D" id="3.90.550.10">
    <property type="entry name" value="Spore Coat Polysaccharide Biosynthesis Protein SpsA, Chain A"/>
    <property type="match status" value="1"/>
</dbReference>
<dbReference type="AlphaFoldDB" id="A0A916JQG2"/>
<dbReference type="PANTHER" id="PTHR36529:SF1">
    <property type="entry name" value="GLYCOSYLTRANSFERASE"/>
    <property type="match status" value="1"/>
</dbReference>
<organism evidence="1 2">
    <name type="scientific">Parvicella tangerina</name>
    <dbReference type="NCBI Taxonomy" id="2829795"/>
    <lineage>
        <taxon>Bacteria</taxon>
        <taxon>Pseudomonadati</taxon>
        <taxon>Bacteroidota</taxon>
        <taxon>Flavobacteriia</taxon>
        <taxon>Flavobacteriales</taxon>
        <taxon>Parvicellaceae</taxon>
        <taxon>Parvicella</taxon>
    </lineage>
</organism>
<gene>
    <name evidence="1" type="ORF">CRYO30217_03423</name>
</gene>
<dbReference type="KEGG" id="ptan:CRYO30217_03423"/>
<dbReference type="RefSeq" id="WP_258543597.1">
    <property type="nucleotide sequence ID" value="NZ_OU015584.1"/>
</dbReference>
<dbReference type="InterPro" id="IPR018641">
    <property type="entry name" value="Trfase_1_rSAM/seldom-assoc"/>
</dbReference>
<dbReference type="NCBIfam" id="TIGR04282">
    <property type="entry name" value="glyco_like_cofC"/>
    <property type="match status" value="1"/>
</dbReference>
<dbReference type="Proteomes" id="UP000683507">
    <property type="component" value="Chromosome"/>
</dbReference>
<keyword evidence="2" id="KW-1185">Reference proteome</keyword>
<evidence type="ECO:0000313" key="2">
    <source>
        <dbReference type="Proteomes" id="UP000683507"/>
    </source>
</evidence>
<protein>
    <recommendedName>
        <fullName evidence="3">Glycosyltransferase</fullName>
    </recommendedName>
</protein>
<dbReference type="SUPFAM" id="SSF53448">
    <property type="entry name" value="Nucleotide-diphospho-sugar transferases"/>
    <property type="match status" value="1"/>
</dbReference>
<proteinExistence type="predicted"/>
<evidence type="ECO:0000313" key="1">
    <source>
        <dbReference type="EMBL" id="CAG5087229.1"/>
    </source>
</evidence>
<dbReference type="EMBL" id="OU015584">
    <property type="protein sequence ID" value="CAG5087229.1"/>
    <property type="molecule type" value="Genomic_DNA"/>
</dbReference>
<sequence>MTINHLIIFCENAVEGQVKERLAAEIGDENALVIYQALVKHTASVAKTVMAQRKCYYSDFISNSDSFDDGHFEKSIQKGEDEGERMYNASKTSFGEWANKVVIVGCDCYEMNAGIIEEAFRALDQNDFVIGPTKEGGVYLLGMNDLSSELLLNKEWGHENVVLDLLLEIKKEHKTHYILPTLSQVNSLEEVPNELRGLIEE</sequence>
<reference evidence="1" key="1">
    <citation type="submission" date="2021-04" db="EMBL/GenBank/DDBJ databases">
        <authorList>
            <person name="Rodrigo-Torres L."/>
            <person name="Arahal R. D."/>
            <person name="Lucena T."/>
        </authorList>
    </citation>
    <scope>NUCLEOTIDE SEQUENCE</scope>
    <source>
        <strain evidence="1">AS29M-1</strain>
    </source>
</reference>
<dbReference type="PANTHER" id="PTHR36529">
    <property type="entry name" value="SLL1095 PROTEIN"/>
    <property type="match status" value="1"/>
</dbReference>
<dbReference type="InterPro" id="IPR029044">
    <property type="entry name" value="Nucleotide-diphossugar_trans"/>
</dbReference>
<dbReference type="Pfam" id="PF09837">
    <property type="entry name" value="DUF2064"/>
    <property type="match status" value="1"/>
</dbReference>
<evidence type="ECO:0008006" key="3">
    <source>
        <dbReference type="Google" id="ProtNLM"/>
    </source>
</evidence>
<accession>A0A916JQG2</accession>